<comment type="similarity">
    <text evidence="2 6">Belongs to the glycosyl hydrolase 42 family.</text>
</comment>
<dbReference type="CDD" id="cd03143">
    <property type="entry name" value="A4_beta-galactosidase_middle_domain"/>
    <property type="match status" value="1"/>
</dbReference>
<keyword evidence="9" id="KW-0479">Metal-binding</keyword>
<feature type="domain" description="Glycoside hydrolase family 42 N-terminal" evidence="10">
    <location>
        <begin position="13"/>
        <end position="382"/>
    </location>
</feature>
<accession>A0A242A811</accession>
<feature type="active site" description="Proton donor" evidence="7">
    <location>
        <position position="149"/>
    </location>
</feature>
<evidence type="ECO:0000256" key="3">
    <source>
        <dbReference type="ARBA" id="ARBA00012756"/>
    </source>
</evidence>
<evidence type="ECO:0000256" key="8">
    <source>
        <dbReference type="PIRSR" id="PIRSR001084-2"/>
    </source>
</evidence>
<feature type="binding site" evidence="9">
    <location>
        <position position="162"/>
    </location>
    <ligand>
        <name>Zn(2+)</name>
        <dbReference type="ChEBI" id="CHEBI:29105"/>
    </ligand>
</feature>
<evidence type="ECO:0000256" key="2">
    <source>
        <dbReference type="ARBA" id="ARBA00005940"/>
    </source>
</evidence>
<dbReference type="InterPro" id="IPR013738">
    <property type="entry name" value="Beta_galactosidase_Trimer"/>
</dbReference>
<dbReference type="SUPFAM" id="SSF51445">
    <property type="entry name" value="(Trans)glycosidases"/>
    <property type="match status" value="1"/>
</dbReference>
<dbReference type="GO" id="GO:0046872">
    <property type="term" value="F:metal ion binding"/>
    <property type="evidence" value="ECO:0007669"/>
    <property type="project" value="UniProtKB-KW"/>
</dbReference>
<feature type="binding site" evidence="9">
    <location>
        <position position="157"/>
    </location>
    <ligand>
        <name>Zn(2+)</name>
        <dbReference type="ChEBI" id="CHEBI:29105"/>
    </ligand>
</feature>
<feature type="binding site" evidence="9">
    <location>
        <position position="159"/>
    </location>
    <ligand>
        <name>Zn(2+)</name>
        <dbReference type="ChEBI" id="CHEBI:29105"/>
    </ligand>
</feature>
<dbReference type="AlphaFoldDB" id="A0A242A811"/>
<dbReference type="Pfam" id="PF08532">
    <property type="entry name" value="Glyco_hydro_42M"/>
    <property type="match status" value="1"/>
</dbReference>
<comment type="catalytic activity">
    <reaction evidence="1 6">
        <text>Hydrolysis of terminal non-reducing beta-D-galactose residues in beta-D-galactosides.</text>
        <dbReference type="EC" id="3.2.1.23"/>
    </reaction>
</comment>
<dbReference type="PANTHER" id="PTHR36447">
    <property type="entry name" value="BETA-GALACTOSIDASE GANA"/>
    <property type="match status" value="1"/>
</dbReference>
<dbReference type="GO" id="GO:0004565">
    <property type="term" value="F:beta-galactosidase activity"/>
    <property type="evidence" value="ECO:0007669"/>
    <property type="project" value="UniProtKB-EC"/>
</dbReference>
<dbReference type="EMBL" id="NGKU01000001">
    <property type="protein sequence ID" value="OTN77164.1"/>
    <property type="molecule type" value="Genomic_DNA"/>
</dbReference>
<evidence type="ECO:0000256" key="5">
    <source>
        <dbReference type="ARBA" id="ARBA00023295"/>
    </source>
</evidence>
<comment type="caution">
    <text evidence="12">The sequence shown here is derived from an EMBL/GenBank/DDBJ whole genome shotgun (WGS) entry which is preliminary data.</text>
</comment>
<evidence type="ECO:0000256" key="7">
    <source>
        <dbReference type="PIRSR" id="PIRSR001084-1"/>
    </source>
</evidence>
<feature type="active site" description="Nucleophile" evidence="7">
    <location>
        <position position="303"/>
    </location>
</feature>
<keyword evidence="4 6" id="KW-0378">Hydrolase</keyword>
<dbReference type="Proteomes" id="UP000195043">
    <property type="component" value="Unassembled WGS sequence"/>
</dbReference>
<dbReference type="EC" id="3.2.1.23" evidence="3 6"/>
<dbReference type="SUPFAM" id="SSF52317">
    <property type="entry name" value="Class I glutamine amidotransferase-like"/>
    <property type="match status" value="1"/>
</dbReference>
<feature type="binding site" evidence="9">
    <location>
        <position position="114"/>
    </location>
    <ligand>
        <name>Zn(2+)</name>
        <dbReference type="ChEBI" id="CHEBI:29105"/>
    </ligand>
</feature>
<dbReference type="InterPro" id="IPR017853">
    <property type="entry name" value="GH"/>
</dbReference>
<dbReference type="PANTHER" id="PTHR36447:SF1">
    <property type="entry name" value="BETA-GALACTOSIDASE GANA"/>
    <property type="match status" value="1"/>
</dbReference>
<name>A0A242A811_9ENTE</name>
<evidence type="ECO:0000256" key="9">
    <source>
        <dbReference type="PIRSR" id="PIRSR001084-3"/>
    </source>
</evidence>
<dbReference type="GO" id="GO:0009341">
    <property type="term" value="C:beta-galactosidase complex"/>
    <property type="evidence" value="ECO:0007669"/>
    <property type="project" value="InterPro"/>
</dbReference>
<dbReference type="PIRSF" id="PIRSF001084">
    <property type="entry name" value="B-galactosidase"/>
    <property type="match status" value="1"/>
</dbReference>
<feature type="binding site" evidence="8">
    <location>
        <position position="110"/>
    </location>
    <ligand>
        <name>substrate</name>
    </ligand>
</feature>
<evidence type="ECO:0000256" key="6">
    <source>
        <dbReference type="PIRNR" id="PIRNR001084"/>
    </source>
</evidence>
<evidence type="ECO:0000259" key="11">
    <source>
        <dbReference type="Pfam" id="PF08532"/>
    </source>
</evidence>
<dbReference type="STRING" id="1834191.A5886_002244"/>
<evidence type="ECO:0000259" key="10">
    <source>
        <dbReference type="Pfam" id="PF02449"/>
    </source>
</evidence>
<proteinExistence type="inferred from homology"/>
<keyword evidence="5 6" id="KW-0326">Glycosidase</keyword>
<dbReference type="Gene3D" id="3.40.50.880">
    <property type="match status" value="1"/>
</dbReference>
<dbReference type="Gene3D" id="3.20.20.80">
    <property type="entry name" value="Glycosidases"/>
    <property type="match status" value="1"/>
</dbReference>
<evidence type="ECO:0000256" key="4">
    <source>
        <dbReference type="ARBA" id="ARBA00022801"/>
    </source>
</evidence>
<gene>
    <name evidence="12" type="ORF">A5886_002244</name>
</gene>
<evidence type="ECO:0000313" key="13">
    <source>
        <dbReference type="Proteomes" id="UP000195043"/>
    </source>
</evidence>
<sequence length="671" mass="77265">MVKKQTQMYYGADYNPEQWSKEIILEDMALMKEVGVNYVSINIFGWVSIQPNETTFDFTFLDWLIDLLHENNIMIDLANGTASPPAWLVNKYPDMMPMTVHGNRLVHGSRQHYCPTSEIYRRYAATLSTAVAKRYHQHPAIVMWHINNEYTCHIHECYCDRCRSRFQQWLQDKYQTIDELNRAWSTTFWSQSYGDWHEIYLPEQMPTFKNPAQQLDYRRFISAMNLEIYQIEKEAIAAYSRDIPFMTNLMGLHKYVNGFQWAPEMDVVSWNSYPNPFSDMPYPQFLANDLTRSLKKKPFLIMEQAPSAVNWRAVNGAKKAGQMRLWSYEAIAHGADGIMFFQWRQSRGGAEKFHSAVVPHGQPSESRVFKESCQLGNELKELQAIVGTSFIADIAVVFDWENWWALELDAKPRTLKYIHQLSRLYEALRGLNLAVDFVHPDEDISAYPFVIAPNLYSTHASFGDKIKDYVAGGGIFLTNFFSGIVNENDQVYLGGYPGLFKDILGITVEEFYPLKDTMHGQMTFDQQTFTTHLWEEVIHLKQAKVLAQFNNDDLSNTPAITCNQYGEGFAYYIGTELAPADLTVVLSKIIQDNHLEKAAQQFIEAETPVSVSCRQGTGYTLLFLINHTDIDEHIVLKKKGYSLLDEKPLSEIDVLAKDLQIIKILDDQSDS</sequence>
<dbReference type="Pfam" id="PF02449">
    <property type="entry name" value="Glyco_hydro_42"/>
    <property type="match status" value="1"/>
</dbReference>
<feature type="binding site" evidence="8">
    <location>
        <position position="311"/>
    </location>
    <ligand>
        <name>substrate</name>
    </ligand>
</feature>
<dbReference type="InterPro" id="IPR013529">
    <property type="entry name" value="Glyco_hydro_42_N"/>
</dbReference>
<protein>
    <recommendedName>
        <fullName evidence="3 6">Beta-galactosidase</fullName>
        <shortName evidence="6">Beta-gal</shortName>
        <ecNumber evidence="3 6">3.2.1.23</ecNumber>
    </recommendedName>
</protein>
<dbReference type="InterPro" id="IPR029062">
    <property type="entry name" value="Class_I_gatase-like"/>
</dbReference>
<dbReference type="GO" id="GO:0005975">
    <property type="term" value="P:carbohydrate metabolic process"/>
    <property type="evidence" value="ECO:0007669"/>
    <property type="project" value="InterPro"/>
</dbReference>
<feature type="binding site" evidence="8">
    <location>
        <position position="148"/>
    </location>
    <ligand>
        <name>substrate</name>
    </ligand>
</feature>
<evidence type="ECO:0000313" key="12">
    <source>
        <dbReference type="EMBL" id="OTN77164.1"/>
    </source>
</evidence>
<feature type="domain" description="Beta-galactosidase trimerisation" evidence="11">
    <location>
        <begin position="392"/>
        <end position="595"/>
    </location>
</feature>
<keyword evidence="9" id="KW-0862">Zinc</keyword>
<keyword evidence="13" id="KW-1185">Reference proteome</keyword>
<reference evidence="12 13" key="1">
    <citation type="submission" date="2017-05" db="EMBL/GenBank/DDBJ databases">
        <title>The Genome Sequence of Enterococcus sp. 8G7_MSG3316.</title>
        <authorList>
            <consortium name="The Broad Institute Genomics Platform"/>
            <consortium name="The Broad Institute Genomic Center for Infectious Diseases"/>
            <person name="Earl A."/>
            <person name="Manson A."/>
            <person name="Schwartman J."/>
            <person name="Gilmore M."/>
            <person name="Abouelleil A."/>
            <person name="Cao P."/>
            <person name="Chapman S."/>
            <person name="Cusick C."/>
            <person name="Shea T."/>
            <person name="Young S."/>
            <person name="Neafsey D."/>
            <person name="Nusbaum C."/>
            <person name="Birren B."/>
        </authorList>
    </citation>
    <scope>NUCLEOTIDE SEQUENCE [LARGE SCALE GENOMIC DNA]</scope>
    <source>
        <strain evidence="12 13">8G7_MSG3316</strain>
    </source>
</reference>
<evidence type="ECO:0000256" key="1">
    <source>
        <dbReference type="ARBA" id="ARBA00001412"/>
    </source>
</evidence>
<organism evidence="12 13">
    <name type="scientific">Candidatus Enterococcus testudinis</name>
    <dbReference type="NCBI Taxonomy" id="1834191"/>
    <lineage>
        <taxon>Bacteria</taxon>
        <taxon>Bacillati</taxon>
        <taxon>Bacillota</taxon>
        <taxon>Bacilli</taxon>
        <taxon>Lactobacillales</taxon>
        <taxon>Enterococcaceae</taxon>
        <taxon>Enterococcus</taxon>
    </lineage>
</organism>
<dbReference type="InterPro" id="IPR003476">
    <property type="entry name" value="Glyco_hydro_42"/>
</dbReference>